<dbReference type="Proteomes" id="UP000276834">
    <property type="component" value="Unassembled WGS sequence"/>
</dbReference>
<dbReference type="EMBL" id="QUSF01000033">
    <property type="protein sequence ID" value="RLV99327.1"/>
    <property type="molecule type" value="Genomic_DNA"/>
</dbReference>
<dbReference type="AlphaFoldDB" id="A0A3L8SAP1"/>
<name>A0A3L8SAP1_CHLGU</name>
<keyword evidence="2" id="KW-1185">Reference proteome</keyword>
<evidence type="ECO:0000313" key="1">
    <source>
        <dbReference type="EMBL" id="RLV99327.1"/>
    </source>
</evidence>
<organism evidence="1 2">
    <name type="scientific">Chloebia gouldiae</name>
    <name type="common">Gouldian finch</name>
    <name type="synonym">Erythrura gouldiae</name>
    <dbReference type="NCBI Taxonomy" id="44316"/>
    <lineage>
        <taxon>Eukaryota</taxon>
        <taxon>Metazoa</taxon>
        <taxon>Chordata</taxon>
        <taxon>Craniata</taxon>
        <taxon>Vertebrata</taxon>
        <taxon>Euteleostomi</taxon>
        <taxon>Archelosauria</taxon>
        <taxon>Archosauria</taxon>
        <taxon>Dinosauria</taxon>
        <taxon>Saurischia</taxon>
        <taxon>Theropoda</taxon>
        <taxon>Coelurosauria</taxon>
        <taxon>Aves</taxon>
        <taxon>Neognathae</taxon>
        <taxon>Neoaves</taxon>
        <taxon>Telluraves</taxon>
        <taxon>Australaves</taxon>
        <taxon>Passeriformes</taxon>
        <taxon>Passeroidea</taxon>
        <taxon>Passeridae</taxon>
        <taxon>Chloebia</taxon>
    </lineage>
</organism>
<evidence type="ECO:0000313" key="2">
    <source>
        <dbReference type="Proteomes" id="UP000276834"/>
    </source>
</evidence>
<comment type="caution">
    <text evidence="1">The sequence shown here is derived from an EMBL/GenBank/DDBJ whole genome shotgun (WGS) entry which is preliminary data.</text>
</comment>
<accession>A0A3L8SAP1</accession>
<sequence length="60" mass="6835">MEREKKDQDLAGVDVLFKAGLRRGSTATWFVQHRGVTGYSHSSEMLKIKSQQINEPMRQG</sequence>
<gene>
    <name evidence="1" type="ORF">DV515_00010028</name>
</gene>
<protein>
    <submittedName>
        <fullName evidence="1">Uncharacterized protein</fullName>
    </submittedName>
</protein>
<proteinExistence type="predicted"/>
<reference evidence="1 2" key="1">
    <citation type="journal article" date="2018" name="Proc. R. Soc. B">
        <title>A non-coding region near Follistatin controls head colour polymorphism in the Gouldian finch.</title>
        <authorList>
            <person name="Toomey M.B."/>
            <person name="Marques C.I."/>
            <person name="Andrade P."/>
            <person name="Araujo P.M."/>
            <person name="Sabatino S."/>
            <person name="Gazda M.A."/>
            <person name="Afonso S."/>
            <person name="Lopes R.J."/>
            <person name="Corbo J.C."/>
            <person name="Carneiro M."/>
        </authorList>
    </citation>
    <scope>NUCLEOTIDE SEQUENCE [LARGE SCALE GENOMIC DNA]</scope>
    <source>
        <strain evidence="1">Red01</strain>
        <tissue evidence="1">Muscle</tissue>
    </source>
</reference>